<dbReference type="GO" id="GO:0016787">
    <property type="term" value="F:hydrolase activity"/>
    <property type="evidence" value="ECO:0007669"/>
    <property type="project" value="UniProtKB-KW"/>
</dbReference>
<evidence type="ECO:0000256" key="4">
    <source>
        <dbReference type="ARBA" id="ARBA00022963"/>
    </source>
</evidence>
<dbReference type="InterPro" id="IPR029058">
    <property type="entry name" value="AB_hydrolase_fold"/>
</dbReference>
<feature type="compositionally biased region" description="Low complexity" evidence="8">
    <location>
        <begin position="627"/>
        <end position="638"/>
    </location>
</feature>
<dbReference type="PANTHER" id="PTHR11005">
    <property type="entry name" value="LYSOSOMAL ACID LIPASE-RELATED"/>
    <property type="match status" value="1"/>
</dbReference>
<dbReference type="OrthoDB" id="9974421at2759"/>
<evidence type="ECO:0000256" key="2">
    <source>
        <dbReference type="ARBA" id="ARBA00022692"/>
    </source>
</evidence>
<evidence type="ECO:0000256" key="9">
    <source>
        <dbReference type="SAM" id="Phobius"/>
    </source>
</evidence>
<protein>
    <recommendedName>
        <fullName evidence="10">AB hydrolase-1 domain-containing protein</fullName>
    </recommendedName>
</protein>
<dbReference type="GeneID" id="27361294"/>
<keyword evidence="3" id="KW-0378">Hydrolase</keyword>
<feature type="transmembrane region" description="Helical" evidence="9">
    <location>
        <begin position="32"/>
        <end position="55"/>
    </location>
</feature>
<dbReference type="VEuPathDB" id="FungiDB:PV06_09220"/>
<dbReference type="RefSeq" id="XP_016258452.1">
    <property type="nucleotide sequence ID" value="XM_016410645.1"/>
</dbReference>
<dbReference type="GO" id="GO:0016020">
    <property type="term" value="C:membrane"/>
    <property type="evidence" value="ECO:0007669"/>
    <property type="project" value="UniProtKB-SubCell"/>
</dbReference>
<evidence type="ECO:0000259" key="10">
    <source>
        <dbReference type="Pfam" id="PF00561"/>
    </source>
</evidence>
<reference evidence="11 12" key="1">
    <citation type="submission" date="2015-01" db="EMBL/GenBank/DDBJ databases">
        <title>The Genome Sequence of Exophiala oligosperma CBS72588.</title>
        <authorList>
            <consortium name="The Broad Institute Genomics Platform"/>
            <person name="Cuomo C."/>
            <person name="de Hoog S."/>
            <person name="Gorbushina A."/>
            <person name="Stielow B."/>
            <person name="Teixiera M."/>
            <person name="Abouelleil A."/>
            <person name="Chapman S.B."/>
            <person name="Priest M."/>
            <person name="Young S.K."/>
            <person name="Wortman J."/>
            <person name="Nusbaum C."/>
            <person name="Birren B."/>
        </authorList>
    </citation>
    <scope>NUCLEOTIDE SEQUENCE [LARGE SCALE GENOMIC DNA]</scope>
    <source>
        <strain evidence="11 12">CBS 72588</strain>
    </source>
</reference>
<evidence type="ECO:0000313" key="12">
    <source>
        <dbReference type="Proteomes" id="UP000053342"/>
    </source>
</evidence>
<dbReference type="EMBL" id="KN847341">
    <property type="protein sequence ID" value="KIW38236.1"/>
    <property type="molecule type" value="Genomic_DNA"/>
</dbReference>
<dbReference type="FunFam" id="3.40.50.1820:FF:000095">
    <property type="entry name" value="Triglyceride lipase-cholesterol esterase"/>
    <property type="match status" value="1"/>
</dbReference>
<feature type="region of interest" description="Disordered" evidence="8">
    <location>
        <begin position="589"/>
        <end position="730"/>
    </location>
</feature>
<proteinExistence type="predicted"/>
<evidence type="ECO:0000256" key="3">
    <source>
        <dbReference type="ARBA" id="ARBA00022801"/>
    </source>
</evidence>
<keyword evidence="7 9" id="KW-0472">Membrane</keyword>
<feature type="compositionally biased region" description="Polar residues" evidence="8">
    <location>
        <begin position="639"/>
        <end position="657"/>
    </location>
</feature>
<dbReference type="InterPro" id="IPR000073">
    <property type="entry name" value="AB_hydrolase_1"/>
</dbReference>
<feature type="compositionally biased region" description="Basic and acidic residues" evidence="8">
    <location>
        <begin position="589"/>
        <end position="600"/>
    </location>
</feature>
<dbReference type="GO" id="GO:0016042">
    <property type="term" value="P:lipid catabolic process"/>
    <property type="evidence" value="ECO:0007669"/>
    <property type="project" value="UniProtKB-KW"/>
</dbReference>
<keyword evidence="6" id="KW-0443">Lipid metabolism</keyword>
<dbReference type="Gene3D" id="3.40.50.1820">
    <property type="entry name" value="alpha/beta hydrolase"/>
    <property type="match status" value="1"/>
</dbReference>
<accession>A0A0D2ADE9</accession>
<comment type="subcellular location">
    <subcellularLocation>
        <location evidence="1">Membrane</location>
        <topology evidence="1">Single-pass membrane protein</topology>
    </subcellularLocation>
</comment>
<organism evidence="11 12">
    <name type="scientific">Exophiala oligosperma</name>
    <dbReference type="NCBI Taxonomy" id="215243"/>
    <lineage>
        <taxon>Eukaryota</taxon>
        <taxon>Fungi</taxon>
        <taxon>Dikarya</taxon>
        <taxon>Ascomycota</taxon>
        <taxon>Pezizomycotina</taxon>
        <taxon>Eurotiomycetes</taxon>
        <taxon>Chaetothyriomycetidae</taxon>
        <taxon>Chaetothyriales</taxon>
        <taxon>Herpotrichiellaceae</taxon>
        <taxon>Exophiala</taxon>
    </lineage>
</organism>
<evidence type="ECO:0000256" key="1">
    <source>
        <dbReference type="ARBA" id="ARBA00004167"/>
    </source>
</evidence>
<sequence length="730" mass="81608">MKFASRRCFNCTNFRSTMARVPFIGRLYLREYLALVGSLILVALEVLVRIITLGLPQPIIRFCYNTSKKLFNRLSSPKSKQARSDRKSRHHHIATCADFTELCALFGYYAEEHVVQTADGYLLGVHRLPFRKGEEQSVHAVNAGPDSLRKPVVYMHHGLLMNSEVWVCLTEEERCLPFTLASQGYDVWLGNNRGNKYSKKSTQFSSTSTKFWDFSIEEFAFHDIPNTIDYILNTTSQSSLSYIGFSQGTAQAFATLSIHPGLNDKVNVFIALAPAMSPAGLSNGIVDSLVKASPDVLFLAFGRKSILSSATMWQSILYPPIFVRLIDMSLSFLFAWYGRNITVQQKLAAYPHLYSFTSTKSVVHWFQIIRNKSFQMYDDDASNKFSVGASNRYYKVAKFPTRNIKTPIVLVYGGSDSLVDIRVMLKELPRHTIATEIPHFEHLDFLWAQDVHNLVFPHVLESLRYYALGRNSNGIPKCLALSIADTAHLHRRQNSGSNWSEDESSYSDFDGTGDTPRTSRVKSYAQHLREQPYHQHAYPADLTQRQPRAAGFRDTTNGDDTAGLRARELMRWYEQNYELIKDDEQAMKENRADALGRSDDASPMIAISTSRSPGIGGHADPTEANASIKVSGSPSSSSAPEQIQTLHSQTQPQTYAQVVQDRVEDENEAPQAGAKRQPQQQPQTTSRSASVSGSGRSSPSNIQPSFTTKGIRVGSSKPSIGQAQAHGVDR</sequence>
<dbReference type="STRING" id="215243.A0A0D2ADE9"/>
<evidence type="ECO:0000256" key="8">
    <source>
        <dbReference type="SAM" id="MobiDB-lite"/>
    </source>
</evidence>
<evidence type="ECO:0000256" key="5">
    <source>
        <dbReference type="ARBA" id="ARBA00022989"/>
    </source>
</evidence>
<keyword evidence="4" id="KW-0442">Lipid degradation</keyword>
<gene>
    <name evidence="11" type="ORF">PV06_09220</name>
</gene>
<feature type="domain" description="AB hydrolase-1" evidence="10">
    <location>
        <begin position="151"/>
        <end position="447"/>
    </location>
</feature>
<feature type="region of interest" description="Disordered" evidence="8">
    <location>
        <begin position="492"/>
        <end position="518"/>
    </location>
</feature>
<name>A0A0D2ADE9_9EURO</name>
<keyword evidence="2 9" id="KW-0812">Transmembrane</keyword>
<dbReference type="Proteomes" id="UP000053342">
    <property type="component" value="Unassembled WGS sequence"/>
</dbReference>
<keyword evidence="5 9" id="KW-1133">Transmembrane helix</keyword>
<feature type="compositionally biased region" description="Low complexity" evidence="8">
    <location>
        <begin position="676"/>
        <end position="700"/>
    </location>
</feature>
<keyword evidence="12" id="KW-1185">Reference proteome</keyword>
<evidence type="ECO:0000313" key="11">
    <source>
        <dbReference type="EMBL" id="KIW38236.1"/>
    </source>
</evidence>
<dbReference type="AlphaFoldDB" id="A0A0D2ADE9"/>
<evidence type="ECO:0000256" key="7">
    <source>
        <dbReference type="ARBA" id="ARBA00023136"/>
    </source>
</evidence>
<dbReference type="Pfam" id="PF00561">
    <property type="entry name" value="Abhydrolase_1"/>
    <property type="match status" value="1"/>
</dbReference>
<dbReference type="SUPFAM" id="SSF53474">
    <property type="entry name" value="alpha/beta-Hydrolases"/>
    <property type="match status" value="1"/>
</dbReference>
<evidence type="ECO:0000256" key="6">
    <source>
        <dbReference type="ARBA" id="ARBA00023098"/>
    </source>
</evidence>